<dbReference type="RefSeq" id="WP_251739866.1">
    <property type="nucleotide sequence ID" value="NZ_JBHUOJ010000004.1"/>
</dbReference>
<sequence>MNKFMMFLSLIILAGCSGTKTTSKSNAKSYSIENLENLNSEEIKSIYADANIQEASEMFEEGTTQRPYSILYPDTENELMLIWKNKEKDQIYEIRTKGNGKWASNTGIKVGDSYQTLVEKNGKDISFYGFGWDYGGAVLWNGGKLENSGLRVFLQPEATPPSKFYSDKIAKATAQEIQDMNLKVASIVINYASE</sequence>
<accession>A0ABW5X262</accession>
<evidence type="ECO:0000313" key="1">
    <source>
        <dbReference type="EMBL" id="MFD2831869.1"/>
    </source>
</evidence>
<comment type="caution">
    <text evidence="1">The sequence shown here is derived from an EMBL/GenBank/DDBJ whole genome shotgun (WGS) entry which is preliminary data.</text>
</comment>
<dbReference type="PROSITE" id="PS51257">
    <property type="entry name" value="PROKAR_LIPOPROTEIN"/>
    <property type="match status" value="1"/>
</dbReference>
<proteinExistence type="predicted"/>
<keyword evidence="2" id="KW-1185">Reference proteome</keyword>
<organism evidence="1 2">
    <name type="scientific">Christiangramia antarctica</name>
    <dbReference type="NCBI Taxonomy" id="2058158"/>
    <lineage>
        <taxon>Bacteria</taxon>
        <taxon>Pseudomonadati</taxon>
        <taxon>Bacteroidota</taxon>
        <taxon>Flavobacteriia</taxon>
        <taxon>Flavobacteriales</taxon>
        <taxon>Flavobacteriaceae</taxon>
        <taxon>Christiangramia</taxon>
    </lineage>
</organism>
<dbReference type="Proteomes" id="UP001597438">
    <property type="component" value="Unassembled WGS sequence"/>
</dbReference>
<name>A0ABW5X262_9FLAO</name>
<gene>
    <name evidence="1" type="ORF">ACFSYS_01125</name>
</gene>
<evidence type="ECO:0000313" key="2">
    <source>
        <dbReference type="Proteomes" id="UP001597438"/>
    </source>
</evidence>
<dbReference type="EMBL" id="JBHUOJ010000004">
    <property type="protein sequence ID" value="MFD2831869.1"/>
    <property type="molecule type" value="Genomic_DNA"/>
</dbReference>
<reference evidence="2" key="1">
    <citation type="journal article" date="2019" name="Int. J. Syst. Evol. Microbiol.">
        <title>The Global Catalogue of Microorganisms (GCM) 10K type strain sequencing project: providing services to taxonomists for standard genome sequencing and annotation.</title>
        <authorList>
            <consortium name="The Broad Institute Genomics Platform"/>
            <consortium name="The Broad Institute Genome Sequencing Center for Infectious Disease"/>
            <person name="Wu L."/>
            <person name="Ma J."/>
        </authorList>
    </citation>
    <scope>NUCLEOTIDE SEQUENCE [LARGE SCALE GENOMIC DNA]</scope>
    <source>
        <strain evidence="2">KCTC 52925</strain>
    </source>
</reference>
<protein>
    <recommendedName>
        <fullName evidence="3">Lipoprotein</fullName>
    </recommendedName>
</protein>
<evidence type="ECO:0008006" key="3">
    <source>
        <dbReference type="Google" id="ProtNLM"/>
    </source>
</evidence>